<sequence>MLNTTDEKPHVFDPKSANVLFFFLLHPPSYSSSISFHSPTRHGFATMSDQKKMNELLKWSIINQATESEDAPTRPGPPPKPMEKMDPGLIEAILGKSETQMMMEALKVIKNPNATTDEKELAWEDFEMLIQQIDNAADIENMKMWPPILEELKNPNPKFREQAAWACGTATQNNPKAQSAFLKHKGVTAILDLMSDPETFVRAKAMYALSGAVKHFEPALEEFKNEDGFKTLVNMLKTETGKQDAELSRMKYISLLRKTVFLMNTLLIQDPSSSTLLADLELLHALNTVLTLHMDDEDLVEKTLVALRTFFQVASSPVHPSTLAAIRPKVLEAKEKYGKFILDSEAWAELDNKTA</sequence>
<dbReference type="Pfam" id="PF08609">
    <property type="entry name" value="Fes1"/>
    <property type="match status" value="1"/>
</dbReference>
<accession>A0A9P8A1A4</accession>
<dbReference type="SUPFAM" id="SSF48371">
    <property type="entry name" value="ARM repeat"/>
    <property type="match status" value="1"/>
</dbReference>
<feature type="region of interest" description="Disordered" evidence="3">
    <location>
        <begin position="63"/>
        <end position="85"/>
    </location>
</feature>
<dbReference type="InterPro" id="IPR011989">
    <property type="entry name" value="ARM-like"/>
</dbReference>
<dbReference type="Gene3D" id="1.25.10.10">
    <property type="entry name" value="Leucine-rich Repeat Variant"/>
    <property type="match status" value="1"/>
</dbReference>
<comment type="caution">
    <text evidence="5">The sequence shown here is derived from an EMBL/GenBank/DDBJ whole genome shotgun (WGS) entry which is preliminary data.</text>
</comment>
<proteinExistence type="inferred from homology"/>
<gene>
    <name evidence="5" type="ORF">KVV02_001245</name>
</gene>
<comment type="similarity">
    <text evidence="1">Belongs to the FES1 family.</text>
</comment>
<dbReference type="GO" id="GO:0005783">
    <property type="term" value="C:endoplasmic reticulum"/>
    <property type="evidence" value="ECO:0007669"/>
    <property type="project" value="TreeGrafter"/>
</dbReference>
<evidence type="ECO:0000256" key="1">
    <source>
        <dbReference type="ARBA" id="ARBA00011045"/>
    </source>
</evidence>
<evidence type="ECO:0000313" key="5">
    <source>
        <dbReference type="EMBL" id="KAG9322503.1"/>
    </source>
</evidence>
<evidence type="ECO:0000259" key="4">
    <source>
        <dbReference type="Pfam" id="PF08609"/>
    </source>
</evidence>
<protein>
    <recommendedName>
        <fullName evidence="4">Nucleotide exchange factor Fes1 domain-containing protein</fullName>
    </recommendedName>
</protein>
<dbReference type="InterPro" id="IPR013918">
    <property type="entry name" value="Nucleotide_exch_fac_Fes1"/>
</dbReference>
<evidence type="ECO:0000256" key="2">
    <source>
        <dbReference type="ARBA" id="ARBA00022737"/>
    </source>
</evidence>
<feature type="domain" description="Nucleotide exchange factor Fes1" evidence="4">
    <location>
        <begin position="53"/>
        <end position="139"/>
    </location>
</feature>
<evidence type="ECO:0000313" key="6">
    <source>
        <dbReference type="Proteomes" id="UP000717515"/>
    </source>
</evidence>
<dbReference type="GO" id="GO:0000774">
    <property type="term" value="F:adenyl-nucleotide exchange factor activity"/>
    <property type="evidence" value="ECO:0007669"/>
    <property type="project" value="TreeGrafter"/>
</dbReference>
<dbReference type="PANTHER" id="PTHR19316">
    <property type="entry name" value="PROTEIN FOLDING REGULATOR"/>
    <property type="match status" value="1"/>
</dbReference>
<name>A0A9P8A1A4_MORAP</name>
<dbReference type="Proteomes" id="UP000717515">
    <property type="component" value="Unassembled WGS sequence"/>
</dbReference>
<dbReference type="PANTHER" id="PTHR19316:SF18">
    <property type="entry name" value="HSP70-BINDING PROTEIN 1"/>
    <property type="match status" value="1"/>
</dbReference>
<keyword evidence="2" id="KW-0677">Repeat</keyword>
<evidence type="ECO:0000256" key="3">
    <source>
        <dbReference type="SAM" id="MobiDB-lite"/>
    </source>
</evidence>
<reference evidence="5" key="1">
    <citation type="submission" date="2021-07" db="EMBL/GenBank/DDBJ databases">
        <title>Draft genome of Mortierella alpina, strain LL118, isolated from an aspen leaf litter sample.</title>
        <authorList>
            <person name="Yang S."/>
            <person name="Vinatzer B.A."/>
        </authorList>
    </citation>
    <scope>NUCLEOTIDE SEQUENCE</scope>
    <source>
        <strain evidence="5">LL118</strain>
    </source>
</reference>
<organism evidence="5 6">
    <name type="scientific">Mortierella alpina</name>
    <name type="common">Oleaginous fungus</name>
    <name type="synonym">Mortierella renispora</name>
    <dbReference type="NCBI Taxonomy" id="64518"/>
    <lineage>
        <taxon>Eukaryota</taxon>
        <taxon>Fungi</taxon>
        <taxon>Fungi incertae sedis</taxon>
        <taxon>Mucoromycota</taxon>
        <taxon>Mortierellomycotina</taxon>
        <taxon>Mortierellomycetes</taxon>
        <taxon>Mortierellales</taxon>
        <taxon>Mortierellaceae</taxon>
        <taxon>Mortierella</taxon>
    </lineage>
</organism>
<dbReference type="AlphaFoldDB" id="A0A9P8A1A4"/>
<dbReference type="EMBL" id="JAIFTL010000142">
    <property type="protein sequence ID" value="KAG9322503.1"/>
    <property type="molecule type" value="Genomic_DNA"/>
</dbReference>
<dbReference type="InterPro" id="IPR050693">
    <property type="entry name" value="Hsp70_NEF-Inhibitors"/>
</dbReference>
<dbReference type="InterPro" id="IPR016024">
    <property type="entry name" value="ARM-type_fold"/>
</dbReference>